<comment type="subcellular location">
    <subcellularLocation>
        <location evidence="1">Fimbrium</location>
    </subcellularLocation>
</comment>
<dbReference type="GO" id="GO:0009289">
    <property type="term" value="C:pilus"/>
    <property type="evidence" value="ECO:0007669"/>
    <property type="project" value="UniProtKB-SubCell"/>
</dbReference>
<evidence type="ECO:0000256" key="1">
    <source>
        <dbReference type="ARBA" id="ARBA00004561"/>
    </source>
</evidence>
<proteinExistence type="inferred from homology"/>
<dbReference type="SUPFAM" id="SSF49401">
    <property type="entry name" value="Bacterial adhesins"/>
    <property type="match status" value="1"/>
</dbReference>
<gene>
    <name evidence="6" type="ORF">DX912_08350</name>
</gene>
<evidence type="ECO:0000313" key="6">
    <source>
        <dbReference type="EMBL" id="RDY67901.1"/>
    </source>
</evidence>
<dbReference type="RefSeq" id="WP_115842024.1">
    <property type="nucleotide sequence ID" value="NZ_CP183976.1"/>
</dbReference>
<keyword evidence="3 5" id="KW-0732">Signal</keyword>
<reference evidence="6 7" key="1">
    <citation type="submission" date="2018-08" db="EMBL/GenBank/DDBJ databases">
        <title>Lysobacter soli KCTC 22011, whole genome shotgun sequence.</title>
        <authorList>
            <person name="Zhang X."/>
            <person name="Feng G."/>
            <person name="Zhu H."/>
        </authorList>
    </citation>
    <scope>NUCLEOTIDE SEQUENCE [LARGE SCALE GENOMIC DNA]</scope>
    <source>
        <strain evidence="6 7">KCTC 22011</strain>
    </source>
</reference>
<evidence type="ECO:0000256" key="4">
    <source>
        <dbReference type="ARBA" id="ARBA00023263"/>
    </source>
</evidence>
<name>A0A3D8VFP6_9GAMM</name>
<dbReference type="EMBL" id="QTJR01000004">
    <property type="protein sequence ID" value="RDY67901.1"/>
    <property type="molecule type" value="Genomic_DNA"/>
</dbReference>
<evidence type="ECO:0000256" key="3">
    <source>
        <dbReference type="ARBA" id="ARBA00022729"/>
    </source>
</evidence>
<dbReference type="AlphaFoldDB" id="A0A3D8VFP6"/>
<keyword evidence="4" id="KW-0281">Fimbrium</keyword>
<comment type="caution">
    <text evidence="6">The sequence shown here is derived from an EMBL/GenBank/DDBJ whole genome shotgun (WGS) entry which is preliminary data.</text>
</comment>
<dbReference type="GO" id="GO:0043709">
    <property type="term" value="P:cell adhesion involved in single-species biofilm formation"/>
    <property type="evidence" value="ECO:0007669"/>
    <property type="project" value="TreeGrafter"/>
</dbReference>
<feature type="signal peptide" evidence="5">
    <location>
        <begin position="1"/>
        <end position="23"/>
    </location>
</feature>
<evidence type="ECO:0000256" key="5">
    <source>
        <dbReference type="SAM" id="SignalP"/>
    </source>
</evidence>
<dbReference type="PANTHER" id="PTHR33420:SF3">
    <property type="entry name" value="FIMBRIAL SUBUNIT ELFA"/>
    <property type="match status" value="1"/>
</dbReference>
<accession>A0A3D8VFP6</accession>
<dbReference type="PANTHER" id="PTHR33420">
    <property type="entry name" value="FIMBRIAL SUBUNIT ELFA-RELATED"/>
    <property type="match status" value="1"/>
</dbReference>
<organism evidence="6 7">
    <name type="scientific">Lysobacter soli</name>
    <dbReference type="NCBI Taxonomy" id="453783"/>
    <lineage>
        <taxon>Bacteria</taxon>
        <taxon>Pseudomonadati</taxon>
        <taxon>Pseudomonadota</taxon>
        <taxon>Gammaproteobacteria</taxon>
        <taxon>Lysobacterales</taxon>
        <taxon>Lysobacteraceae</taxon>
        <taxon>Lysobacter</taxon>
    </lineage>
</organism>
<dbReference type="InterPro" id="IPR050263">
    <property type="entry name" value="Bact_Fimbrial_Adh_Pro"/>
</dbReference>
<protein>
    <submittedName>
        <fullName evidence="6">Type 1 fimbrial protein</fullName>
    </submittedName>
</protein>
<keyword evidence="7" id="KW-1185">Reference proteome</keyword>
<dbReference type="Proteomes" id="UP000256829">
    <property type="component" value="Unassembled WGS sequence"/>
</dbReference>
<sequence length="188" mass="18592">MSKNLISAALFAAIGITSLSAAAADGKITFTGKISDVSCTIKGGDNTDGGTSNFTVKLPSVSTTALATSGQSAGDTPFSVVVGGNGQTGCTNGKIAKMWFETSTPTVDAAHGGRLKNTATGGASNVLVGLLNKAGATIDLSNNAGGDGSAETIASNTATLKYTAQYYAIGAAGAGDVNTYVNYSVVYN</sequence>
<evidence type="ECO:0000256" key="2">
    <source>
        <dbReference type="ARBA" id="ARBA00006671"/>
    </source>
</evidence>
<comment type="similarity">
    <text evidence="2">Belongs to the fimbrial protein family.</text>
</comment>
<dbReference type="InterPro" id="IPR039458">
    <property type="entry name" value="FimA-like"/>
</dbReference>
<dbReference type="InterPro" id="IPR036937">
    <property type="entry name" value="Adhesion_dom_fimbrial_sf"/>
</dbReference>
<dbReference type="Gene3D" id="2.60.40.1090">
    <property type="entry name" value="Fimbrial-type adhesion domain"/>
    <property type="match status" value="1"/>
</dbReference>
<dbReference type="Pfam" id="PF16970">
    <property type="entry name" value="FimA"/>
    <property type="match status" value="1"/>
</dbReference>
<evidence type="ECO:0000313" key="7">
    <source>
        <dbReference type="Proteomes" id="UP000256829"/>
    </source>
</evidence>
<dbReference type="InterPro" id="IPR008966">
    <property type="entry name" value="Adhesion_dom_sf"/>
</dbReference>
<feature type="chain" id="PRO_5017672721" evidence="5">
    <location>
        <begin position="24"/>
        <end position="188"/>
    </location>
</feature>